<feature type="compositionally biased region" description="Pro residues" evidence="1">
    <location>
        <begin position="146"/>
        <end position="159"/>
    </location>
</feature>
<dbReference type="OrthoDB" id="289721at2759"/>
<dbReference type="EMBL" id="NHYD01003428">
    <property type="protein sequence ID" value="PPQ78038.1"/>
    <property type="molecule type" value="Genomic_DNA"/>
</dbReference>
<dbReference type="GO" id="GO:0031267">
    <property type="term" value="F:small GTPase binding"/>
    <property type="evidence" value="ECO:0007669"/>
    <property type="project" value="TreeGrafter"/>
</dbReference>
<dbReference type="Gene3D" id="1.10.472.80">
    <property type="entry name" value="Ypt/Rab-GAP domain of gyp1p, domain 3"/>
    <property type="match status" value="1"/>
</dbReference>
<dbReference type="PROSITE" id="PS50086">
    <property type="entry name" value="TBC_RABGAP"/>
    <property type="match status" value="1"/>
</dbReference>
<dbReference type="InParanoid" id="A0A409WHM0"/>
<feature type="region of interest" description="Disordered" evidence="1">
    <location>
        <begin position="1"/>
        <end position="216"/>
    </location>
</feature>
<feature type="compositionally biased region" description="Acidic residues" evidence="1">
    <location>
        <begin position="19"/>
        <end position="30"/>
    </location>
</feature>
<feature type="compositionally biased region" description="Polar residues" evidence="1">
    <location>
        <begin position="168"/>
        <end position="178"/>
    </location>
</feature>
<accession>A0A409WHM0</accession>
<gene>
    <name evidence="3" type="ORF">CVT25_015583</name>
</gene>
<dbReference type="InterPro" id="IPR035969">
    <property type="entry name" value="Rab-GAP_TBC_sf"/>
</dbReference>
<proteinExistence type="predicted"/>
<name>A0A409WHM0_PSICY</name>
<dbReference type="AlphaFoldDB" id="A0A409WHM0"/>
<dbReference type="Proteomes" id="UP000283269">
    <property type="component" value="Unassembled WGS sequence"/>
</dbReference>
<dbReference type="Pfam" id="PF00566">
    <property type="entry name" value="RabGAP-TBC"/>
    <property type="match status" value="1"/>
</dbReference>
<keyword evidence="4" id="KW-1185">Reference proteome</keyword>
<dbReference type="STRING" id="93625.A0A409WHM0"/>
<protein>
    <recommendedName>
        <fullName evidence="2">Rab-GAP TBC domain-containing protein</fullName>
    </recommendedName>
</protein>
<evidence type="ECO:0000256" key="1">
    <source>
        <dbReference type="SAM" id="MobiDB-lite"/>
    </source>
</evidence>
<dbReference type="PANTHER" id="PTHR47219">
    <property type="entry name" value="RAB GTPASE-ACTIVATING PROTEIN 1-LIKE"/>
    <property type="match status" value="1"/>
</dbReference>
<sequence length="637" mass="71608">MSSPAAISHLPAPLHLPDFDDDDDVFDDKDDNLTGPLPYVFSPDAIREEMARNIPEMEESWAEADSVSSVAESSSDQNASVSTLNIDPDAPTEDNPLESSLSAHFSRISLTTPSEERPSQSFSNSDDESPPNSNYTSHDDSLDTPIHPPQDTPTTPPRSPQENERSSSESYPSGLTPPTSAPLPRLHLSEDSPPTSASLSTSHSASSFSLPPIPPVSVVQQSNGLLTEAPRSHKPRRSLGPSAFEKVRSKTRPVFLPPKPKSEDAKHLADWQEMMKQSRLTAEKRRKAFQERRLARERAIEENLHIWEHDILPDWRVVHKNPQLRKLWWHGIPTKLRAPLWEKAVGNELALSKDHYRTCLSRAKRALTSGVFPQATLDVIEEDISTTLPAVHIFNKENGPLYPDLKDMLCAWVVSRSDEGLGYTVGAAKIAAMLLINMPCQQAFVVMRNLLERHCEYGDGSYVAPEAHPSPRIFDTLLADGMPKIYFNFKQHQVSPGAYLPDWVISLFLDHLPFEACARIWDVLMLEGDSFLYRASLGILAVLEPRLFFPDKKELLELLKCDILCIAFNTKLTNKSNRGENKAAIEVAKREGRSLIGGKYEIYGVDEETLWDRIDSMDDWWKESTWTRLIQRELPDI</sequence>
<reference evidence="3 4" key="1">
    <citation type="journal article" date="2018" name="Evol. Lett.">
        <title>Horizontal gene cluster transfer increased hallucinogenic mushroom diversity.</title>
        <authorList>
            <person name="Reynolds H.T."/>
            <person name="Vijayakumar V."/>
            <person name="Gluck-Thaler E."/>
            <person name="Korotkin H.B."/>
            <person name="Matheny P.B."/>
            <person name="Slot J.C."/>
        </authorList>
    </citation>
    <scope>NUCLEOTIDE SEQUENCE [LARGE SCALE GENOMIC DNA]</scope>
    <source>
        <strain evidence="3 4">2631</strain>
    </source>
</reference>
<feature type="compositionally biased region" description="Low complexity" evidence="1">
    <location>
        <begin position="63"/>
        <end position="80"/>
    </location>
</feature>
<evidence type="ECO:0000313" key="3">
    <source>
        <dbReference type="EMBL" id="PPQ78038.1"/>
    </source>
</evidence>
<dbReference type="PANTHER" id="PTHR47219:SF9">
    <property type="entry name" value="GTPASE ACTIVATING PROTEIN AND CENTROSOME-ASSOCIATED, ISOFORM B"/>
    <property type="match status" value="1"/>
</dbReference>
<dbReference type="SMART" id="SM00164">
    <property type="entry name" value="TBC"/>
    <property type="match status" value="1"/>
</dbReference>
<dbReference type="Gene3D" id="1.10.10.750">
    <property type="entry name" value="Ypt/Rab-GAP domain of gyp1p, domain 1"/>
    <property type="match status" value="1"/>
</dbReference>
<dbReference type="InterPro" id="IPR050302">
    <property type="entry name" value="Rab_GAP_TBC_domain"/>
</dbReference>
<comment type="caution">
    <text evidence="3">The sequence shown here is derived from an EMBL/GenBank/DDBJ whole genome shotgun (WGS) entry which is preliminary data.</text>
</comment>
<dbReference type="GO" id="GO:0005096">
    <property type="term" value="F:GTPase activator activity"/>
    <property type="evidence" value="ECO:0007669"/>
    <property type="project" value="TreeGrafter"/>
</dbReference>
<dbReference type="InterPro" id="IPR000195">
    <property type="entry name" value="Rab-GAP-TBC_dom"/>
</dbReference>
<feature type="compositionally biased region" description="Polar residues" evidence="1">
    <location>
        <begin position="97"/>
        <end position="113"/>
    </location>
</feature>
<evidence type="ECO:0000313" key="4">
    <source>
        <dbReference type="Proteomes" id="UP000283269"/>
    </source>
</evidence>
<feature type="compositionally biased region" description="Low complexity" evidence="1">
    <location>
        <begin position="192"/>
        <end position="210"/>
    </location>
</feature>
<organism evidence="3 4">
    <name type="scientific">Psilocybe cyanescens</name>
    <dbReference type="NCBI Taxonomy" id="93625"/>
    <lineage>
        <taxon>Eukaryota</taxon>
        <taxon>Fungi</taxon>
        <taxon>Dikarya</taxon>
        <taxon>Basidiomycota</taxon>
        <taxon>Agaricomycotina</taxon>
        <taxon>Agaricomycetes</taxon>
        <taxon>Agaricomycetidae</taxon>
        <taxon>Agaricales</taxon>
        <taxon>Agaricineae</taxon>
        <taxon>Strophariaceae</taxon>
        <taxon>Psilocybe</taxon>
    </lineage>
</organism>
<dbReference type="SUPFAM" id="SSF47923">
    <property type="entry name" value="Ypt/Rab-GAP domain of gyp1p"/>
    <property type="match status" value="2"/>
</dbReference>
<dbReference type="Gene3D" id="1.10.8.270">
    <property type="entry name" value="putative rabgap domain of human tbc1 domain family member 14 like domains"/>
    <property type="match status" value="1"/>
</dbReference>
<feature type="domain" description="Rab-GAP TBC" evidence="2">
    <location>
        <begin position="331"/>
        <end position="528"/>
    </location>
</feature>
<evidence type="ECO:0000259" key="2">
    <source>
        <dbReference type="PROSITE" id="PS50086"/>
    </source>
</evidence>